<keyword evidence="4" id="KW-0472">Membrane</keyword>
<evidence type="ECO:0000256" key="3">
    <source>
        <dbReference type="ARBA" id="ARBA00022729"/>
    </source>
</evidence>
<keyword evidence="5" id="KW-0998">Cell outer membrane</keyword>
<protein>
    <submittedName>
        <fullName evidence="8">SusD-like starch-binding protein associating with outer membrane</fullName>
    </submittedName>
</protein>
<organism evidence="8 9">
    <name type="scientific">Pseudobacter ginsenosidimutans</name>
    <dbReference type="NCBI Taxonomy" id="661488"/>
    <lineage>
        <taxon>Bacteria</taxon>
        <taxon>Pseudomonadati</taxon>
        <taxon>Bacteroidota</taxon>
        <taxon>Chitinophagia</taxon>
        <taxon>Chitinophagales</taxon>
        <taxon>Chitinophagaceae</taxon>
        <taxon>Pseudobacter</taxon>
    </lineage>
</organism>
<dbReference type="SUPFAM" id="SSF48452">
    <property type="entry name" value="TPR-like"/>
    <property type="match status" value="1"/>
</dbReference>
<feature type="domain" description="RagB/SusD" evidence="6">
    <location>
        <begin position="340"/>
        <end position="424"/>
    </location>
</feature>
<evidence type="ECO:0000313" key="8">
    <source>
        <dbReference type="EMBL" id="RZS67147.1"/>
    </source>
</evidence>
<dbReference type="GO" id="GO:0009279">
    <property type="term" value="C:cell outer membrane"/>
    <property type="evidence" value="ECO:0007669"/>
    <property type="project" value="UniProtKB-SubCell"/>
</dbReference>
<keyword evidence="9" id="KW-1185">Reference proteome</keyword>
<gene>
    <name evidence="8" type="ORF">EV199_5532</name>
</gene>
<comment type="similarity">
    <text evidence="2">Belongs to the SusD family.</text>
</comment>
<evidence type="ECO:0000256" key="4">
    <source>
        <dbReference type="ARBA" id="ARBA00023136"/>
    </source>
</evidence>
<dbReference type="EMBL" id="SGXA01000004">
    <property type="protein sequence ID" value="RZS67147.1"/>
    <property type="molecule type" value="Genomic_DNA"/>
</dbReference>
<dbReference type="InterPro" id="IPR033985">
    <property type="entry name" value="SusD-like_N"/>
</dbReference>
<evidence type="ECO:0000259" key="6">
    <source>
        <dbReference type="Pfam" id="PF07980"/>
    </source>
</evidence>
<evidence type="ECO:0000313" key="9">
    <source>
        <dbReference type="Proteomes" id="UP000293874"/>
    </source>
</evidence>
<name>A0A4Q7MHH0_9BACT</name>
<dbReference type="InterPro" id="IPR011990">
    <property type="entry name" value="TPR-like_helical_dom_sf"/>
</dbReference>
<proteinExistence type="inferred from homology"/>
<comment type="caution">
    <text evidence="8">The sequence shown here is derived from an EMBL/GenBank/DDBJ whole genome shotgun (WGS) entry which is preliminary data.</text>
</comment>
<comment type="subcellular location">
    <subcellularLocation>
        <location evidence="1">Cell outer membrane</location>
    </subcellularLocation>
</comment>
<dbReference type="Gene3D" id="1.25.40.390">
    <property type="match status" value="1"/>
</dbReference>
<feature type="domain" description="SusD-like N-terminal" evidence="7">
    <location>
        <begin position="41"/>
        <end position="231"/>
    </location>
</feature>
<dbReference type="Pfam" id="PF14322">
    <property type="entry name" value="SusD-like_3"/>
    <property type="match status" value="1"/>
</dbReference>
<evidence type="ECO:0000256" key="1">
    <source>
        <dbReference type="ARBA" id="ARBA00004442"/>
    </source>
</evidence>
<sequence>MNCMNHTLNGKIPGLCILVMLLLMGCKKFLGVRLSETVVNPTTVTDFKEMLNHDSLALCNFILADLMSDDVRMTDAMLQSDTSSFFAHDYLWAKDVWNMGDQDFMYNNAYSRILQMNIILSKIDEAQGDTKQKNLLRAQAQINRAWYYLQLANLYGDHYQTATAATALAVPLVLLPDANVLPARATVQQVYDQIIKDLTAAVNSADLPAMGQTIVQPGKAAGYALLARTYLFMGNYAAAETAAGAALELRSTLLNYNTAYTMPGVLIDLSKNPETLLGRLCSDNSFLAKYSGASFLISPALRDLFEDTDTRLTVNFGADGNYNTYQYGWQVFNYSVAVPELVLIKAECLARKADTDGALSWINRLRQNRLPGNSTPDNHDDVLKIVLEERRRELFFHGGLRLFDLKRLNREAAYAQTPERMNDDNTTVLSTLAPGSPRYLMQFSPIIIANNPNIVPNNR</sequence>
<evidence type="ECO:0000256" key="5">
    <source>
        <dbReference type="ARBA" id="ARBA00023237"/>
    </source>
</evidence>
<evidence type="ECO:0000259" key="7">
    <source>
        <dbReference type="Pfam" id="PF14322"/>
    </source>
</evidence>
<dbReference type="Pfam" id="PF07980">
    <property type="entry name" value="SusD_RagB"/>
    <property type="match status" value="1"/>
</dbReference>
<reference evidence="8 9" key="1">
    <citation type="submission" date="2019-02" db="EMBL/GenBank/DDBJ databases">
        <title>Genomic Encyclopedia of Type Strains, Phase IV (KMG-IV): sequencing the most valuable type-strain genomes for metagenomic binning, comparative biology and taxonomic classification.</title>
        <authorList>
            <person name="Goeker M."/>
        </authorList>
    </citation>
    <scope>NUCLEOTIDE SEQUENCE [LARGE SCALE GENOMIC DNA]</scope>
    <source>
        <strain evidence="8 9">DSM 18116</strain>
    </source>
</reference>
<keyword evidence="3" id="KW-0732">Signal</keyword>
<dbReference type="AlphaFoldDB" id="A0A4Q7MHH0"/>
<dbReference type="InterPro" id="IPR012944">
    <property type="entry name" value="SusD_RagB_dom"/>
</dbReference>
<accession>A0A4Q7MHH0</accession>
<evidence type="ECO:0000256" key="2">
    <source>
        <dbReference type="ARBA" id="ARBA00006275"/>
    </source>
</evidence>
<dbReference type="Proteomes" id="UP000293874">
    <property type="component" value="Unassembled WGS sequence"/>
</dbReference>